<dbReference type="AlphaFoldDB" id="A2BSE3"/>
<dbReference type="Gene3D" id="3.40.50.2000">
    <property type="entry name" value="Glycogen Phosphorylase B"/>
    <property type="match status" value="1"/>
</dbReference>
<proteinExistence type="predicted"/>
<dbReference type="STRING" id="146891.A9601_14201"/>
<reference evidence="1 2" key="1">
    <citation type="journal article" date="2007" name="PLoS Genet.">
        <title>Patterns and implications of gene gain and loss in the evolution of Prochlorococcus.</title>
        <authorList>
            <person name="Kettler G.C."/>
            <person name="Martiny A.C."/>
            <person name="Huang K."/>
            <person name="Zucker J."/>
            <person name="Coleman M.L."/>
            <person name="Rodrigue S."/>
            <person name="Chen F."/>
            <person name="Lapidus A."/>
            <person name="Ferriera S."/>
            <person name="Johnson J."/>
            <person name="Steglich C."/>
            <person name="Church G.M."/>
            <person name="Richardson P."/>
            <person name="Chisholm S.W."/>
        </authorList>
    </citation>
    <scope>NUCLEOTIDE SEQUENCE [LARGE SCALE GENOMIC DNA]</scope>
    <source>
        <strain evidence="1 2">AS9601</strain>
    </source>
</reference>
<name>A2BSE3_PROMS</name>
<sequence>MSFYLKKKIRNNYKIEIISRAYHAGVIASVIKSKVKKINHNFDPRSLYPEESVTVQKWSFGGKIYQNWKKQEKFILHFTDKVSVVTPEMYQWFKSEGFKGEISLKHFNIDEKIFNLEISEPGLSNFYREKFNIRPDTIVFGFLGSLGSSRQWNSIYPYIKHLNSLYQLVGKNIEFCFAIKSSWLNKIQKTELTNSLKCKVIFLEDLSIEESLSFFNLGCHIMLDGPDNITRVGIKVYEYLAAGLPILTNSSAGAACNLSKKMGGFIDIMSIYELDNHIVDDLKRMTKTNHRILIRKNFLKYLKEFKI</sequence>
<protein>
    <recommendedName>
        <fullName evidence="3">Glycosyl transferase family 1 domain-containing protein</fullName>
    </recommendedName>
</protein>
<gene>
    <name evidence="1" type="ordered locus">A9601_14201</name>
</gene>
<dbReference type="Proteomes" id="UP000002590">
    <property type="component" value="Chromosome"/>
</dbReference>
<dbReference type="SUPFAM" id="SSF53756">
    <property type="entry name" value="UDP-Glycosyltransferase/glycogen phosphorylase"/>
    <property type="match status" value="1"/>
</dbReference>
<dbReference type="eggNOG" id="COG0438">
    <property type="taxonomic scope" value="Bacteria"/>
</dbReference>
<evidence type="ECO:0008006" key="3">
    <source>
        <dbReference type="Google" id="ProtNLM"/>
    </source>
</evidence>
<evidence type="ECO:0000313" key="1">
    <source>
        <dbReference type="EMBL" id="ABM70704.1"/>
    </source>
</evidence>
<accession>A2BSE3</accession>
<dbReference type="EMBL" id="CP000551">
    <property type="protein sequence ID" value="ABM70704.1"/>
    <property type="molecule type" value="Genomic_DNA"/>
</dbReference>
<evidence type="ECO:0000313" key="2">
    <source>
        <dbReference type="Proteomes" id="UP000002590"/>
    </source>
</evidence>
<dbReference type="HOGENOM" id="CLU_905735_0_0_3"/>
<dbReference type="KEGG" id="pmb:A9601_14201"/>
<organism evidence="1 2">
    <name type="scientific">Prochlorococcus marinus (strain AS9601)</name>
    <dbReference type="NCBI Taxonomy" id="146891"/>
    <lineage>
        <taxon>Bacteria</taxon>
        <taxon>Bacillati</taxon>
        <taxon>Cyanobacteriota</taxon>
        <taxon>Cyanophyceae</taxon>
        <taxon>Synechococcales</taxon>
        <taxon>Prochlorococcaceae</taxon>
        <taxon>Prochlorococcus</taxon>
    </lineage>
</organism>